<name>A0A2C5XX30_9HYPO</name>
<evidence type="ECO:0000313" key="2">
    <source>
        <dbReference type="Proteomes" id="UP000226192"/>
    </source>
</evidence>
<protein>
    <submittedName>
        <fullName evidence="1">Uncharacterized protein</fullName>
    </submittedName>
</protein>
<keyword evidence="2" id="KW-1185">Reference proteome</keyword>
<comment type="caution">
    <text evidence="1">The sequence shown here is derived from an EMBL/GenBank/DDBJ whole genome shotgun (WGS) entry which is preliminary data.</text>
</comment>
<dbReference type="Proteomes" id="UP000226192">
    <property type="component" value="Unassembled WGS sequence"/>
</dbReference>
<organism evidence="1 2">
    <name type="scientific">Ophiocordyceps australis</name>
    <dbReference type="NCBI Taxonomy" id="1399860"/>
    <lineage>
        <taxon>Eukaryota</taxon>
        <taxon>Fungi</taxon>
        <taxon>Dikarya</taxon>
        <taxon>Ascomycota</taxon>
        <taxon>Pezizomycotina</taxon>
        <taxon>Sordariomycetes</taxon>
        <taxon>Hypocreomycetidae</taxon>
        <taxon>Hypocreales</taxon>
        <taxon>Ophiocordycipitaceae</taxon>
        <taxon>Ophiocordyceps</taxon>
    </lineage>
</organism>
<sequence>MPSRVNLRELQRGGLDAPSRVSCKVGTGLQLQSQACCFRCRVSSRNNGSSPTAVVADKETKRGQAASAQVGVLSAAASGTLQETEQEDESRRIALRKAWIRKGGK</sequence>
<dbReference type="EMBL" id="NJET01000119">
    <property type="protein sequence ID" value="PHH61017.1"/>
    <property type="molecule type" value="Genomic_DNA"/>
</dbReference>
<accession>A0A2C5XX30</accession>
<proteinExistence type="predicted"/>
<gene>
    <name evidence="1" type="ORF">CDD81_839</name>
</gene>
<dbReference type="AlphaFoldDB" id="A0A2C5XX30"/>
<evidence type="ECO:0000313" key="1">
    <source>
        <dbReference type="EMBL" id="PHH61017.1"/>
    </source>
</evidence>
<reference evidence="1 2" key="1">
    <citation type="submission" date="2017-06" db="EMBL/GenBank/DDBJ databases">
        <title>Ant-infecting Ophiocordyceps genomes reveal a high diversity of potential behavioral manipulation genes and a possible major role for enterotoxins.</title>
        <authorList>
            <person name="De Bekker C."/>
            <person name="Evans H.C."/>
            <person name="Brachmann A."/>
            <person name="Hughes D.P."/>
        </authorList>
    </citation>
    <scope>NUCLEOTIDE SEQUENCE [LARGE SCALE GENOMIC DNA]</scope>
    <source>
        <strain evidence="1 2">Map64</strain>
    </source>
</reference>